<proteinExistence type="predicted"/>
<sequence>MGYMKNLYHTKEKPTRSCAEKSPFEEEFIAEILIDGKSCIEASNNKYSKEGKSMEVLTLSAVREGKARWYSLIFPKRRGLLKGWPVLAEKLCLLGVVTKEESKKGVSTANGHQISMVALENGSFVEAVKKELGKIPNSMIGVVELRCWASRPRARGVLARGQRRFKENVLDLERWNPKIGDCCGGFVAVDENIAFLVHLQWPRIRVNMGGCEMPRFLENAGEDDEKTSHAIVGVSLEKPVEQLTWGCMLLPEGRGNKASKGIVPSPTTSSAQVLQLRGGVRGFVEGDNLGREKGMKEDFGLLAHDVGKSGLLRLGQATRRGSVRGTWHSQSDEEEVEEPLGLLKKDEASAMESVREEERDDEDFGTVGKNSLMEIGDSMVLCCSSTTDEALWRR</sequence>
<dbReference type="Proteomes" id="UP000288805">
    <property type="component" value="Unassembled WGS sequence"/>
</dbReference>
<gene>
    <name evidence="2" type="ORF">CK203_084543</name>
</gene>
<feature type="region of interest" description="Disordered" evidence="1">
    <location>
        <begin position="322"/>
        <end position="368"/>
    </location>
</feature>
<organism evidence="2 3">
    <name type="scientific">Vitis vinifera</name>
    <name type="common">Grape</name>
    <dbReference type="NCBI Taxonomy" id="29760"/>
    <lineage>
        <taxon>Eukaryota</taxon>
        <taxon>Viridiplantae</taxon>
        <taxon>Streptophyta</taxon>
        <taxon>Embryophyta</taxon>
        <taxon>Tracheophyta</taxon>
        <taxon>Spermatophyta</taxon>
        <taxon>Magnoliopsida</taxon>
        <taxon>eudicotyledons</taxon>
        <taxon>Gunneridae</taxon>
        <taxon>Pentapetalae</taxon>
        <taxon>rosids</taxon>
        <taxon>Vitales</taxon>
        <taxon>Vitaceae</taxon>
        <taxon>Viteae</taxon>
        <taxon>Vitis</taxon>
    </lineage>
</organism>
<evidence type="ECO:0000313" key="3">
    <source>
        <dbReference type="Proteomes" id="UP000288805"/>
    </source>
</evidence>
<feature type="compositionally biased region" description="Basic and acidic residues" evidence="1">
    <location>
        <begin position="343"/>
        <end position="357"/>
    </location>
</feature>
<evidence type="ECO:0000313" key="2">
    <source>
        <dbReference type="EMBL" id="RVW37091.1"/>
    </source>
</evidence>
<reference evidence="2 3" key="1">
    <citation type="journal article" date="2018" name="PLoS Genet.">
        <title>Population sequencing reveals clonal diversity and ancestral inbreeding in the grapevine cultivar Chardonnay.</title>
        <authorList>
            <person name="Roach M.J."/>
            <person name="Johnson D.L."/>
            <person name="Bohlmann J."/>
            <person name="van Vuuren H.J."/>
            <person name="Jones S.J."/>
            <person name="Pretorius I.S."/>
            <person name="Schmidt S.A."/>
            <person name="Borneman A.R."/>
        </authorList>
    </citation>
    <scope>NUCLEOTIDE SEQUENCE [LARGE SCALE GENOMIC DNA]</scope>
    <source>
        <strain evidence="3">cv. Chardonnay</strain>
        <tissue evidence="2">Leaf</tissue>
    </source>
</reference>
<comment type="caution">
    <text evidence="2">The sequence shown here is derived from an EMBL/GenBank/DDBJ whole genome shotgun (WGS) entry which is preliminary data.</text>
</comment>
<dbReference type="EMBL" id="QGNW01001547">
    <property type="protein sequence ID" value="RVW37091.1"/>
    <property type="molecule type" value="Genomic_DNA"/>
</dbReference>
<accession>A0A438DNQ5</accession>
<evidence type="ECO:0008006" key="4">
    <source>
        <dbReference type="Google" id="ProtNLM"/>
    </source>
</evidence>
<evidence type="ECO:0000256" key="1">
    <source>
        <dbReference type="SAM" id="MobiDB-lite"/>
    </source>
</evidence>
<protein>
    <recommendedName>
        <fullName evidence="4">DUF4283 domain-containing protein</fullName>
    </recommendedName>
</protein>
<name>A0A438DNQ5_VITVI</name>
<dbReference type="AlphaFoldDB" id="A0A438DNQ5"/>